<organism evidence="3 4">
    <name type="scientific">Salix viminalis</name>
    <name type="common">Common osier</name>
    <name type="synonym">Basket willow</name>
    <dbReference type="NCBI Taxonomy" id="40686"/>
    <lineage>
        <taxon>Eukaryota</taxon>
        <taxon>Viridiplantae</taxon>
        <taxon>Streptophyta</taxon>
        <taxon>Embryophyta</taxon>
        <taxon>Tracheophyta</taxon>
        <taxon>Spermatophyta</taxon>
        <taxon>Magnoliopsida</taxon>
        <taxon>eudicotyledons</taxon>
        <taxon>Gunneridae</taxon>
        <taxon>Pentapetalae</taxon>
        <taxon>rosids</taxon>
        <taxon>fabids</taxon>
        <taxon>Malpighiales</taxon>
        <taxon>Salicaceae</taxon>
        <taxon>Saliceae</taxon>
        <taxon>Salix</taxon>
    </lineage>
</organism>
<dbReference type="Proteomes" id="UP001151529">
    <property type="component" value="Chromosome 4"/>
</dbReference>
<evidence type="ECO:0000313" key="4">
    <source>
        <dbReference type="Proteomes" id="UP001151529"/>
    </source>
</evidence>
<evidence type="ECO:0000256" key="1">
    <source>
        <dbReference type="SAM" id="MobiDB-lite"/>
    </source>
</evidence>
<name>A0A9Q0TB66_SALVM</name>
<comment type="caution">
    <text evidence="3">The sequence shown here is derived from an EMBL/GenBank/DDBJ whole genome shotgun (WGS) entry which is preliminary data.</text>
</comment>
<reference evidence="3" key="1">
    <citation type="submission" date="2022-11" db="EMBL/GenBank/DDBJ databases">
        <authorList>
            <person name="Hyden B.L."/>
            <person name="Feng K."/>
            <person name="Yates T."/>
            <person name="Jawdy S."/>
            <person name="Smart L.B."/>
            <person name="Muchero W."/>
        </authorList>
    </citation>
    <scope>NUCLEOTIDE SEQUENCE</scope>
    <source>
        <tissue evidence="3">Shoot tip</tissue>
    </source>
</reference>
<dbReference type="OrthoDB" id="1738755at2759"/>
<sequence length="342" mass="38163">MSDWKVSLVELLLIFRNSGSTNGISMDRKRNAVSGMAPQWASAQTSDAIRVNSRHVSGKSHKGYEEIWLEVLEKIQINSMREFLYQEGKLISVNFGAAPTVQLIFSSHFTTLKAEKFRAHILQAFESVLGSPVTIEIRCESNKETSAGFHVPLVLPASKNGSSQMAIDPEPNAGSRMPRTGDYPEGRSEIVEVPASPRKYEGNEPTNHIIESSRRGLQHTRPGESALNKKPAMGSLVERRMLGETSQSKSIVRSKVSLAHVIQQAEGCTQQAGWSKHKAVSIAEKLEQENLRLEPRSRCLLCWKATRVTRRRLSRLKIRTRKPHSLLKLVSCGRCISSKSPR</sequence>
<reference evidence="3" key="2">
    <citation type="journal article" date="2023" name="Int. J. Mol. Sci.">
        <title>De Novo Assembly and Annotation of 11 Diverse Shrub Willow (Salix) Genomes Reveals Novel Gene Organization in Sex-Linked Regions.</title>
        <authorList>
            <person name="Hyden B."/>
            <person name="Feng K."/>
            <person name="Yates T.B."/>
            <person name="Jawdy S."/>
            <person name="Cereghino C."/>
            <person name="Smart L.B."/>
            <person name="Muchero W."/>
        </authorList>
    </citation>
    <scope>NUCLEOTIDE SEQUENCE [LARGE SCALE GENOMIC DNA]</scope>
    <source>
        <tissue evidence="3">Shoot tip</tissue>
    </source>
</reference>
<dbReference type="AlphaFoldDB" id="A0A9Q0TB66"/>
<dbReference type="Pfam" id="PF23007">
    <property type="entry name" value="DnaA_N-like_STI"/>
    <property type="match status" value="1"/>
</dbReference>
<dbReference type="InterPro" id="IPR054506">
    <property type="entry name" value="DnaA_N-like_STI"/>
</dbReference>
<gene>
    <name evidence="3" type="ORF">OIU85_027551</name>
</gene>
<protein>
    <submittedName>
        <fullName evidence="3">PROTEIN STICHEL-LIKE 3</fullName>
    </submittedName>
</protein>
<proteinExistence type="predicted"/>
<keyword evidence="4" id="KW-1185">Reference proteome</keyword>
<evidence type="ECO:0000259" key="2">
    <source>
        <dbReference type="Pfam" id="PF23007"/>
    </source>
</evidence>
<feature type="domain" description="STICHEL DnaA-N-like alpha-beta" evidence="2">
    <location>
        <begin position="58"/>
        <end position="139"/>
    </location>
</feature>
<feature type="region of interest" description="Disordered" evidence="1">
    <location>
        <begin position="160"/>
        <end position="186"/>
    </location>
</feature>
<dbReference type="EMBL" id="JAPFFL010000008">
    <property type="protein sequence ID" value="KAJ6707210.1"/>
    <property type="molecule type" value="Genomic_DNA"/>
</dbReference>
<evidence type="ECO:0000313" key="3">
    <source>
        <dbReference type="EMBL" id="KAJ6707210.1"/>
    </source>
</evidence>
<accession>A0A9Q0TB66</accession>